<dbReference type="EC" id="1.13.11.11" evidence="1"/>
<comment type="subunit">
    <text evidence="1">Homotetramer.</text>
</comment>
<comment type="cofactor">
    <cofactor evidence="1">
        <name>heme</name>
        <dbReference type="ChEBI" id="CHEBI:30413"/>
    </cofactor>
    <text evidence="1">Binds 1 heme group per subunit.</text>
</comment>
<feature type="binding site" evidence="1">
    <location>
        <position position="102"/>
    </location>
    <ligand>
        <name>substrate</name>
    </ligand>
</feature>
<feature type="binding site" description="axial binding residue" evidence="1">
    <location>
        <position position="225"/>
    </location>
    <ligand>
        <name>heme</name>
        <dbReference type="ChEBI" id="CHEBI:30413"/>
    </ligand>
    <ligandPart>
        <name>Fe</name>
        <dbReference type="ChEBI" id="CHEBI:18248"/>
    </ligandPart>
</feature>
<keyword evidence="1" id="KW-0823">Tryptophan catabolism</keyword>
<keyword evidence="1" id="KW-0560">Oxidoreductase</keyword>
<dbReference type="InterPro" id="IPR004981">
    <property type="entry name" value="Trp_2_3_dOase"/>
</dbReference>
<keyword evidence="1" id="KW-0408">Iron</keyword>
<comment type="function">
    <text evidence="1">Heme-dependent dioxygenase that catalyzes the oxidative cleavage of the L-tryptophan (L-Trp) pyrrole ring and converts L-tryptophan to N-formyl-L-kynurenine. Catalyzes the oxidative cleavage of the indole moiety.</text>
</comment>
<sequence length="267" mass="30853">MPNADQSPVTYASYLRLDALLDQQAPASDSHDEMLFILIHQASELWLKLCLHELRAARVSIASNQLRSAFKMLSRVAGVQKQLIHSWDVLGTMTPADYLSFRDLLGTSSGFQSQQYRLIEFLLGNKSVAHVERFRDHADAYRNLQQALVEPSIYDEALRALQRHGLDIPSSYISRDFSQPYEPSREVEIAWSKVYRNTERYWELYELAEKLVDLEDRFQLWRYAHLRTVERIIGRKTGTGGTPGVPYLAKVIEQRFFPELFSVRTAL</sequence>
<dbReference type="Proteomes" id="UP001595904">
    <property type="component" value="Unassembled WGS sequence"/>
</dbReference>
<dbReference type="PANTHER" id="PTHR10138:SF0">
    <property type="entry name" value="TRYPTOPHAN 2,3-DIOXYGENASE"/>
    <property type="match status" value="1"/>
</dbReference>
<evidence type="ECO:0000313" key="2">
    <source>
        <dbReference type="EMBL" id="MFC4307962.1"/>
    </source>
</evidence>
<dbReference type="RefSeq" id="WP_380594681.1">
    <property type="nucleotide sequence ID" value="NZ_JBHSDU010000001.1"/>
</dbReference>
<comment type="caution">
    <text evidence="1">Lacks conserved residue(s) required for the propagation of feature annotation.</text>
</comment>
<dbReference type="Pfam" id="PF03301">
    <property type="entry name" value="Trp_dioxygenase"/>
    <property type="match status" value="2"/>
</dbReference>
<comment type="catalytic activity">
    <reaction evidence="1">
        <text>L-tryptophan + O2 = N-formyl-L-kynurenine</text>
        <dbReference type="Rhea" id="RHEA:24536"/>
        <dbReference type="ChEBI" id="CHEBI:15379"/>
        <dbReference type="ChEBI" id="CHEBI:57912"/>
        <dbReference type="ChEBI" id="CHEBI:58629"/>
        <dbReference type="EC" id="1.13.11.11"/>
    </reaction>
</comment>
<comment type="pathway">
    <text evidence="1">Amino-acid degradation; L-tryptophan degradation via kynurenine pathway; L-kynurenine from L-tryptophan: step 1/2.</text>
</comment>
<comment type="caution">
    <text evidence="2">The sequence shown here is derived from an EMBL/GenBank/DDBJ whole genome shotgun (WGS) entry which is preliminary data.</text>
</comment>
<keyword evidence="1" id="KW-0479">Metal-binding</keyword>
<evidence type="ECO:0000256" key="1">
    <source>
        <dbReference type="HAMAP-Rule" id="MF_01972"/>
    </source>
</evidence>
<accession>A0ABV8SM39</accession>
<dbReference type="Gene3D" id="1.20.58.480">
    <property type="match status" value="1"/>
</dbReference>
<keyword evidence="1" id="KW-0349">Heme</keyword>
<evidence type="ECO:0000313" key="3">
    <source>
        <dbReference type="Proteomes" id="UP001595904"/>
    </source>
</evidence>
<feature type="binding site" evidence="1">
    <location>
        <position position="239"/>
    </location>
    <ligand>
        <name>substrate</name>
    </ligand>
</feature>
<gene>
    <name evidence="1" type="primary">kynA</name>
    <name evidence="2" type="ORF">ACFPN2_02605</name>
</gene>
<comment type="similarity">
    <text evidence="1">Belongs to the tryptophan 2,3-dioxygenase family.</text>
</comment>
<keyword evidence="3" id="KW-1185">Reference proteome</keyword>
<protein>
    <recommendedName>
        <fullName evidence="1">Tryptophan 2,3-dioxygenase</fullName>
        <shortName evidence="1">TDO</shortName>
        <ecNumber evidence="1">1.13.11.11</ecNumber>
    </recommendedName>
    <alternativeName>
        <fullName evidence="1">Tryptamin 2,3-dioxygenase</fullName>
    </alternativeName>
    <alternativeName>
        <fullName evidence="1">Tryptophan oxygenase</fullName>
        <shortName evidence="1">TO</shortName>
        <shortName evidence="1">TRPO</shortName>
    </alternativeName>
    <alternativeName>
        <fullName evidence="1">Tryptophan pyrrolase</fullName>
    </alternativeName>
    <alternativeName>
        <fullName evidence="1">Tryptophanase</fullName>
    </alternativeName>
</protein>
<name>A0ABV8SM39_9GAMM</name>
<dbReference type="EMBL" id="JBHSDU010000001">
    <property type="protein sequence ID" value="MFC4307962.1"/>
    <property type="molecule type" value="Genomic_DNA"/>
</dbReference>
<organism evidence="2 3">
    <name type="scientific">Steroidobacter flavus</name>
    <dbReference type="NCBI Taxonomy" id="1842136"/>
    <lineage>
        <taxon>Bacteria</taxon>
        <taxon>Pseudomonadati</taxon>
        <taxon>Pseudomonadota</taxon>
        <taxon>Gammaproteobacteria</taxon>
        <taxon>Steroidobacterales</taxon>
        <taxon>Steroidobacteraceae</taxon>
        <taxon>Steroidobacter</taxon>
    </lineage>
</organism>
<dbReference type="HAMAP" id="MF_01972">
    <property type="entry name" value="T23O"/>
    <property type="match status" value="1"/>
</dbReference>
<dbReference type="SUPFAM" id="SSF140959">
    <property type="entry name" value="Indolic compounds 2,3-dioxygenase-like"/>
    <property type="match status" value="1"/>
</dbReference>
<dbReference type="InterPro" id="IPR037217">
    <property type="entry name" value="Trp/Indoleamine_2_3_dOase-like"/>
</dbReference>
<proteinExistence type="inferred from homology"/>
<dbReference type="PANTHER" id="PTHR10138">
    <property type="entry name" value="TRYPTOPHAN 2,3-DIOXYGENASE"/>
    <property type="match status" value="1"/>
</dbReference>
<keyword evidence="1" id="KW-0223">Dioxygenase</keyword>
<reference evidence="3" key="1">
    <citation type="journal article" date="2019" name="Int. J. Syst. Evol. Microbiol.">
        <title>The Global Catalogue of Microorganisms (GCM) 10K type strain sequencing project: providing services to taxonomists for standard genome sequencing and annotation.</title>
        <authorList>
            <consortium name="The Broad Institute Genomics Platform"/>
            <consortium name="The Broad Institute Genome Sequencing Center for Infectious Disease"/>
            <person name="Wu L."/>
            <person name="Ma J."/>
        </authorList>
    </citation>
    <scope>NUCLEOTIDE SEQUENCE [LARGE SCALE GENOMIC DNA]</scope>
    <source>
        <strain evidence="3">CGMCC 1.10759</strain>
    </source>
</reference>
<feature type="binding site" evidence="1">
    <location>
        <position position="98"/>
    </location>
    <ligand>
        <name>substrate</name>
    </ligand>
</feature>